<comment type="caution">
    <text evidence="4">The sequence shown here is derived from an EMBL/GenBank/DDBJ whole genome shotgun (WGS) entry which is preliminary data.</text>
</comment>
<name>A0AAN6Q4K7_9PEZI</name>
<dbReference type="GO" id="GO:0004521">
    <property type="term" value="F:RNA endonuclease activity"/>
    <property type="evidence" value="ECO:0007669"/>
    <property type="project" value="InterPro"/>
</dbReference>
<dbReference type="Gene3D" id="3.10.450.30">
    <property type="entry name" value="Microbial ribonucleases"/>
    <property type="match status" value="1"/>
</dbReference>
<accession>A0AAN6Q4K7</accession>
<organism evidence="4 5">
    <name type="scientific">Parathielavia hyrcaniae</name>
    <dbReference type="NCBI Taxonomy" id="113614"/>
    <lineage>
        <taxon>Eukaryota</taxon>
        <taxon>Fungi</taxon>
        <taxon>Dikarya</taxon>
        <taxon>Ascomycota</taxon>
        <taxon>Pezizomycotina</taxon>
        <taxon>Sordariomycetes</taxon>
        <taxon>Sordariomycetidae</taxon>
        <taxon>Sordariales</taxon>
        <taxon>Chaetomiaceae</taxon>
        <taxon>Parathielavia</taxon>
    </lineage>
</organism>
<proteinExistence type="predicted"/>
<dbReference type="SUPFAM" id="SSF53933">
    <property type="entry name" value="Microbial ribonucleases"/>
    <property type="match status" value="1"/>
</dbReference>
<reference evidence="4" key="1">
    <citation type="journal article" date="2023" name="Mol. Phylogenet. Evol.">
        <title>Genome-scale phylogeny and comparative genomics of the fungal order Sordariales.</title>
        <authorList>
            <person name="Hensen N."/>
            <person name="Bonometti L."/>
            <person name="Westerberg I."/>
            <person name="Brannstrom I.O."/>
            <person name="Guillou S."/>
            <person name="Cros-Aarteil S."/>
            <person name="Calhoun S."/>
            <person name="Haridas S."/>
            <person name="Kuo A."/>
            <person name="Mondo S."/>
            <person name="Pangilinan J."/>
            <person name="Riley R."/>
            <person name="LaButti K."/>
            <person name="Andreopoulos B."/>
            <person name="Lipzen A."/>
            <person name="Chen C."/>
            <person name="Yan M."/>
            <person name="Daum C."/>
            <person name="Ng V."/>
            <person name="Clum A."/>
            <person name="Steindorff A."/>
            <person name="Ohm R.A."/>
            <person name="Martin F."/>
            <person name="Silar P."/>
            <person name="Natvig D.O."/>
            <person name="Lalanne C."/>
            <person name="Gautier V."/>
            <person name="Ament-Velasquez S.L."/>
            <person name="Kruys A."/>
            <person name="Hutchinson M.I."/>
            <person name="Powell A.J."/>
            <person name="Barry K."/>
            <person name="Miller A.N."/>
            <person name="Grigoriev I.V."/>
            <person name="Debuchy R."/>
            <person name="Gladieux P."/>
            <person name="Hiltunen Thoren M."/>
            <person name="Johannesson H."/>
        </authorList>
    </citation>
    <scope>NUCLEOTIDE SEQUENCE</scope>
    <source>
        <strain evidence="4">CBS 757.83</strain>
    </source>
</reference>
<evidence type="ECO:0000313" key="4">
    <source>
        <dbReference type="EMBL" id="KAK4100777.1"/>
    </source>
</evidence>
<keyword evidence="2" id="KW-0378">Hydrolase</keyword>
<dbReference type="EMBL" id="MU863638">
    <property type="protein sequence ID" value="KAK4100777.1"/>
    <property type="molecule type" value="Genomic_DNA"/>
</dbReference>
<protein>
    <submittedName>
        <fullName evidence="4">Uncharacterized protein</fullName>
    </submittedName>
</protein>
<gene>
    <name evidence="4" type="ORF">N658DRAFT_524332</name>
</gene>
<dbReference type="AlphaFoldDB" id="A0AAN6Q4K7"/>
<evidence type="ECO:0000256" key="2">
    <source>
        <dbReference type="ARBA" id="ARBA00022801"/>
    </source>
</evidence>
<evidence type="ECO:0000256" key="1">
    <source>
        <dbReference type="ARBA" id="ARBA00022722"/>
    </source>
</evidence>
<dbReference type="Pfam" id="PF00545">
    <property type="entry name" value="Ribonuclease"/>
    <property type="match status" value="1"/>
</dbReference>
<dbReference type="InterPro" id="IPR016191">
    <property type="entry name" value="Ribonuclease/ribotoxin"/>
</dbReference>
<sequence>MGRGNSSDSRYLRLMSLASWRRGSPSEPPPPPSIHLAALFTPSASMPLGSPQHVIIATDINLTDVEPSAAATAKEDTRRWSWPAAIGTDMDMDKDKDEEHYEKDAVAVVAACVPGEQAQSDESDSDVSQDSYCQFSFTNLPDHDPHRRISAAQVRAQALSMPAYVQPDRRMGCPHHFGNYQDRVPLDNSHSLIEHPLTPDGPYVSGAPPGPARIVVNAADRSTPEVIYHDPTKQQEWGRASSPFSKAAYR</sequence>
<dbReference type="GO" id="GO:0016787">
    <property type="term" value="F:hydrolase activity"/>
    <property type="evidence" value="ECO:0007669"/>
    <property type="project" value="UniProtKB-KW"/>
</dbReference>
<feature type="region of interest" description="Disordered" evidence="3">
    <location>
        <begin position="229"/>
        <end position="250"/>
    </location>
</feature>
<dbReference type="InterPro" id="IPR000026">
    <property type="entry name" value="N1-like"/>
</dbReference>
<evidence type="ECO:0000256" key="3">
    <source>
        <dbReference type="SAM" id="MobiDB-lite"/>
    </source>
</evidence>
<keyword evidence="1" id="KW-0540">Nuclease</keyword>
<dbReference type="Proteomes" id="UP001305647">
    <property type="component" value="Unassembled WGS sequence"/>
</dbReference>
<evidence type="ECO:0000313" key="5">
    <source>
        <dbReference type="Proteomes" id="UP001305647"/>
    </source>
</evidence>
<reference evidence="4" key="2">
    <citation type="submission" date="2023-05" db="EMBL/GenBank/DDBJ databases">
        <authorList>
            <consortium name="Lawrence Berkeley National Laboratory"/>
            <person name="Steindorff A."/>
            <person name="Hensen N."/>
            <person name="Bonometti L."/>
            <person name="Westerberg I."/>
            <person name="Brannstrom I.O."/>
            <person name="Guillou S."/>
            <person name="Cros-Aarteil S."/>
            <person name="Calhoun S."/>
            <person name="Haridas S."/>
            <person name="Kuo A."/>
            <person name="Mondo S."/>
            <person name="Pangilinan J."/>
            <person name="Riley R."/>
            <person name="Labutti K."/>
            <person name="Andreopoulos B."/>
            <person name="Lipzen A."/>
            <person name="Chen C."/>
            <person name="Yanf M."/>
            <person name="Daum C."/>
            <person name="Ng V."/>
            <person name="Clum A."/>
            <person name="Ohm R."/>
            <person name="Martin F."/>
            <person name="Silar P."/>
            <person name="Natvig D."/>
            <person name="Lalanne C."/>
            <person name="Gautier V."/>
            <person name="Ament-Velasquez S.L."/>
            <person name="Kruys A."/>
            <person name="Hutchinson M.I."/>
            <person name="Powell A.J."/>
            <person name="Barry K."/>
            <person name="Miller A.N."/>
            <person name="Grigoriev I.V."/>
            <person name="Debuchy R."/>
            <person name="Gladieux P."/>
            <person name="Thoren M.H."/>
            <person name="Johannesson H."/>
        </authorList>
    </citation>
    <scope>NUCLEOTIDE SEQUENCE</scope>
    <source>
        <strain evidence="4">CBS 757.83</strain>
    </source>
</reference>
<keyword evidence="5" id="KW-1185">Reference proteome</keyword>
<dbReference type="GO" id="GO:0003723">
    <property type="term" value="F:RNA binding"/>
    <property type="evidence" value="ECO:0007669"/>
    <property type="project" value="InterPro"/>
</dbReference>